<keyword evidence="6" id="KW-0472">Membrane</keyword>
<dbReference type="Proteomes" id="UP001320420">
    <property type="component" value="Unassembled WGS sequence"/>
</dbReference>
<feature type="compositionally biased region" description="Polar residues" evidence="7">
    <location>
        <begin position="12"/>
        <end position="27"/>
    </location>
</feature>
<organism evidence="8 9">
    <name type="scientific">Diatrype stigma</name>
    <dbReference type="NCBI Taxonomy" id="117547"/>
    <lineage>
        <taxon>Eukaryota</taxon>
        <taxon>Fungi</taxon>
        <taxon>Dikarya</taxon>
        <taxon>Ascomycota</taxon>
        <taxon>Pezizomycotina</taxon>
        <taxon>Sordariomycetes</taxon>
        <taxon>Xylariomycetidae</taxon>
        <taxon>Xylariales</taxon>
        <taxon>Diatrypaceae</taxon>
        <taxon>Diatrype</taxon>
    </lineage>
</organism>
<dbReference type="PANTHER" id="PTHR48182">
    <property type="entry name" value="PROTEIN SERAC1"/>
    <property type="match status" value="1"/>
</dbReference>
<evidence type="ECO:0000313" key="8">
    <source>
        <dbReference type="EMBL" id="KAK7741937.1"/>
    </source>
</evidence>
<accession>A0AAN9YFA1</accession>
<dbReference type="GO" id="GO:0005739">
    <property type="term" value="C:mitochondrion"/>
    <property type="evidence" value="ECO:0007669"/>
    <property type="project" value="UniProtKB-SubCell"/>
</dbReference>
<dbReference type="GO" id="GO:0016020">
    <property type="term" value="C:membrane"/>
    <property type="evidence" value="ECO:0007669"/>
    <property type="project" value="UniProtKB-SubCell"/>
</dbReference>
<dbReference type="EMBL" id="JAKJXP020000152">
    <property type="protein sequence ID" value="KAK7741937.1"/>
    <property type="molecule type" value="Genomic_DNA"/>
</dbReference>
<sequence>MHRSEAMAGTPGRTQQAGADSSRQELQINEHENTLLDNVSDALGAENEKSPRSSLSHWDPEPGFAHIDGDVAGSGYNETTVDIVAVPCIGASPVDTWGRDPLIEGYFQATRLHAELERYETVKELPGGAVLSPAINRHLPRANQLWIRQGIRKEVNKARVMLYRHRELTEGYTLSQAADDLLEHVTRMRAGPMKSRPIFFICHSIGGLVAKLALVKASKEEELRPLIFDCHGMTFFCKPRNVVLHASKT</sequence>
<feature type="region of interest" description="Disordered" evidence="7">
    <location>
        <begin position="1"/>
        <end position="61"/>
    </location>
</feature>
<gene>
    <name evidence="8" type="ORF">SLS62_010872</name>
</gene>
<dbReference type="InterPro" id="IPR029058">
    <property type="entry name" value="AB_hydrolase_fold"/>
</dbReference>
<evidence type="ECO:0000256" key="2">
    <source>
        <dbReference type="ARBA" id="ARBA00004240"/>
    </source>
</evidence>
<evidence type="ECO:0008006" key="10">
    <source>
        <dbReference type="Google" id="ProtNLM"/>
    </source>
</evidence>
<comment type="caution">
    <text evidence="8">The sequence shown here is derived from an EMBL/GenBank/DDBJ whole genome shotgun (WGS) entry which is preliminary data.</text>
</comment>
<protein>
    <recommendedName>
        <fullName evidence="10">DUF676 domain-containing protein</fullName>
    </recommendedName>
</protein>
<dbReference type="GO" id="GO:0005783">
    <property type="term" value="C:endoplasmic reticulum"/>
    <property type="evidence" value="ECO:0007669"/>
    <property type="project" value="UniProtKB-SubCell"/>
</dbReference>
<keyword evidence="4" id="KW-0256">Endoplasmic reticulum</keyword>
<keyword evidence="9" id="KW-1185">Reference proteome</keyword>
<evidence type="ECO:0000256" key="1">
    <source>
        <dbReference type="ARBA" id="ARBA00004173"/>
    </source>
</evidence>
<comment type="subcellular location">
    <subcellularLocation>
        <location evidence="2">Endoplasmic reticulum</location>
    </subcellularLocation>
    <subcellularLocation>
        <location evidence="3">Membrane</location>
    </subcellularLocation>
    <subcellularLocation>
        <location evidence="1">Mitochondrion</location>
    </subcellularLocation>
</comment>
<reference evidence="8 9" key="1">
    <citation type="submission" date="2024-02" db="EMBL/GenBank/DDBJ databases">
        <title>De novo assembly and annotation of 12 fungi associated with fruit tree decline syndrome in Ontario, Canada.</title>
        <authorList>
            <person name="Sulman M."/>
            <person name="Ellouze W."/>
            <person name="Ilyukhin E."/>
        </authorList>
    </citation>
    <scope>NUCLEOTIDE SEQUENCE [LARGE SCALE GENOMIC DNA]</scope>
    <source>
        <strain evidence="8 9">M11/M66-122</strain>
    </source>
</reference>
<dbReference type="AlphaFoldDB" id="A0AAN9YFA1"/>
<evidence type="ECO:0000256" key="5">
    <source>
        <dbReference type="ARBA" id="ARBA00023128"/>
    </source>
</evidence>
<keyword evidence="5" id="KW-0496">Mitochondrion</keyword>
<dbReference type="SUPFAM" id="SSF53474">
    <property type="entry name" value="alpha/beta-Hydrolases"/>
    <property type="match status" value="1"/>
</dbReference>
<dbReference type="InterPro" id="IPR052374">
    <property type="entry name" value="SERAC1"/>
</dbReference>
<evidence type="ECO:0000256" key="4">
    <source>
        <dbReference type="ARBA" id="ARBA00022824"/>
    </source>
</evidence>
<evidence type="ECO:0000256" key="6">
    <source>
        <dbReference type="ARBA" id="ARBA00023136"/>
    </source>
</evidence>
<dbReference type="PANTHER" id="PTHR48182:SF2">
    <property type="entry name" value="PROTEIN SERAC1"/>
    <property type="match status" value="1"/>
</dbReference>
<evidence type="ECO:0000256" key="3">
    <source>
        <dbReference type="ARBA" id="ARBA00004370"/>
    </source>
</evidence>
<evidence type="ECO:0000313" key="9">
    <source>
        <dbReference type="Proteomes" id="UP001320420"/>
    </source>
</evidence>
<proteinExistence type="predicted"/>
<evidence type="ECO:0000256" key="7">
    <source>
        <dbReference type="SAM" id="MobiDB-lite"/>
    </source>
</evidence>
<name>A0AAN9YFA1_9PEZI</name>